<accession>A0ABS2FGD4</accession>
<protein>
    <submittedName>
        <fullName evidence="1">Uncharacterized protein</fullName>
    </submittedName>
</protein>
<keyword evidence="2" id="KW-1185">Reference proteome</keyword>
<proteinExistence type="predicted"/>
<reference evidence="1 2" key="1">
    <citation type="journal article" date="2021" name="Sci. Rep.">
        <title>The distribution of antibiotic resistance genes in chicken gut microbiota commensals.</title>
        <authorList>
            <person name="Juricova H."/>
            <person name="Matiasovicova J."/>
            <person name="Kubasova T."/>
            <person name="Cejkova D."/>
            <person name="Rychlik I."/>
        </authorList>
    </citation>
    <scope>NUCLEOTIDE SEQUENCE [LARGE SCALE GENOMIC DNA]</scope>
    <source>
        <strain evidence="1 2">An435</strain>
    </source>
</reference>
<sequence>MYSFKNTTPTNGFDCNDLNNARQNNYAWSIGQLDQYIYVGTGRNVAYNILNSISPELITPISITPTLANNSPEIWRYKRNDSLSWEKVYSVPNHLQISGLRFIISHKPFNGNNCLYAASYGENLKIFKSSNGVNWFPLSDRILKGTSSRAMISHEGKLYIATIDEKNPTSTPNLYSSIDPEFYPWEPIIDTNDPLYDKSKNPNGSISEMTVFNDKIYVSTNNPDGVQVWRTNSSTPKLNDWTLIVDNGFGDATNQYTLSMGIYKDYLYVSATKRLPLAWIIPMGCDIIRIDPNDNWQLVIGSKALIPSSPSKGVRGNSLSGLNSGFSNPFNVYAWQIKEYHGKLLISTFDTSINMEVILETLITNRTEIENKIGTVTTNSIIKLYQSIVSQLNSIRYPFGFDLYESTDGINFSPVFLNGLANRYNYGGRTLFVDSSNILYIGTANPFQGCEVWKVRFKSNDTHCYSKRKNYRCLLSIQKEINDNFDMLNNYISILLKFIPKETYHNFF</sequence>
<evidence type="ECO:0000313" key="2">
    <source>
        <dbReference type="Proteomes" id="UP000767334"/>
    </source>
</evidence>
<organism evidence="1 2">
    <name type="scientific">Clostridium saudiense</name>
    <dbReference type="NCBI Taxonomy" id="1414720"/>
    <lineage>
        <taxon>Bacteria</taxon>
        <taxon>Bacillati</taxon>
        <taxon>Bacillota</taxon>
        <taxon>Clostridia</taxon>
        <taxon>Eubacteriales</taxon>
        <taxon>Clostridiaceae</taxon>
        <taxon>Clostridium</taxon>
    </lineage>
</organism>
<dbReference type="Gene3D" id="2.130.10.10">
    <property type="entry name" value="YVTN repeat-like/Quinoprotein amine dehydrogenase"/>
    <property type="match status" value="1"/>
</dbReference>
<dbReference type="SUPFAM" id="SSF63825">
    <property type="entry name" value="YWTD domain"/>
    <property type="match status" value="1"/>
</dbReference>
<comment type="caution">
    <text evidence="1">The sequence shown here is derived from an EMBL/GenBank/DDBJ whole genome shotgun (WGS) entry which is preliminary data.</text>
</comment>
<dbReference type="InterPro" id="IPR015943">
    <property type="entry name" value="WD40/YVTN_repeat-like_dom_sf"/>
</dbReference>
<dbReference type="Proteomes" id="UP000767334">
    <property type="component" value="Unassembled WGS sequence"/>
</dbReference>
<dbReference type="RefSeq" id="WP_204572280.1">
    <property type="nucleotide sequence ID" value="NZ_JACJLL010000045.1"/>
</dbReference>
<name>A0ABS2FGD4_9CLOT</name>
<dbReference type="EMBL" id="JACJLL010000045">
    <property type="protein sequence ID" value="MBM6819419.1"/>
    <property type="molecule type" value="Genomic_DNA"/>
</dbReference>
<gene>
    <name evidence="1" type="ORF">H6A19_08720</name>
</gene>
<evidence type="ECO:0000313" key="1">
    <source>
        <dbReference type="EMBL" id="MBM6819419.1"/>
    </source>
</evidence>